<keyword evidence="2" id="KW-1185">Reference proteome</keyword>
<proteinExistence type="predicted"/>
<evidence type="ECO:0000313" key="1">
    <source>
        <dbReference type="EMBL" id="MDQ0323522.1"/>
    </source>
</evidence>
<organism evidence="1 2">
    <name type="scientific">Pararhizobium capsulatum DSM 1112</name>
    <dbReference type="NCBI Taxonomy" id="1121113"/>
    <lineage>
        <taxon>Bacteria</taxon>
        <taxon>Pseudomonadati</taxon>
        <taxon>Pseudomonadota</taxon>
        <taxon>Alphaproteobacteria</taxon>
        <taxon>Hyphomicrobiales</taxon>
        <taxon>Rhizobiaceae</taxon>
        <taxon>Rhizobium/Agrobacterium group</taxon>
        <taxon>Pararhizobium</taxon>
    </lineage>
</organism>
<protein>
    <submittedName>
        <fullName evidence="1">Uncharacterized protein</fullName>
    </submittedName>
</protein>
<comment type="caution">
    <text evidence="1">The sequence shown here is derived from an EMBL/GenBank/DDBJ whole genome shotgun (WGS) entry which is preliminary data.</text>
</comment>
<name>A0ABU0BZZ1_9HYPH</name>
<dbReference type="EMBL" id="JAUSVF010000003">
    <property type="protein sequence ID" value="MDQ0323522.1"/>
    <property type="molecule type" value="Genomic_DNA"/>
</dbReference>
<sequence length="86" mass="9521">MVPLKRVLEKVGDDWIAIVDLAAIVAGVPGEKVTKSVANGTRLRCRQLVEAGLVEFGYQELTSGVVWKHRGEQRVRLVVRRICSHG</sequence>
<evidence type="ECO:0000313" key="2">
    <source>
        <dbReference type="Proteomes" id="UP001230207"/>
    </source>
</evidence>
<reference evidence="1 2" key="1">
    <citation type="submission" date="2023-07" db="EMBL/GenBank/DDBJ databases">
        <title>Genomic Encyclopedia of Type Strains, Phase IV (KMG-IV): sequencing the most valuable type-strain genomes for metagenomic binning, comparative biology and taxonomic classification.</title>
        <authorList>
            <person name="Goeker M."/>
        </authorList>
    </citation>
    <scope>NUCLEOTIDE SEQUENCE [LARGE SCALE GENOMIC DNA]</scope>
    <source>
        <strain evidence="1 2">DSM 1112</strain>
    </source>
</reference>
<accession>A0ABU0BZZ1</accession>
<dbReference type="Proteomes" id="UP001230207">
    <property type="component" value="Unassembled WGS sequence"/>
</dbReference>
<gene>
    <name evidence="1" type="ORF">QO002_005728</name>
</gene>